<dbReference type="RefSeq" id="WP_126686144.1">
    <property type="nucleotide sequence ID" value="NZ_RYYV01000016.1"/>
</dbReference>
<organism evidence="1 2">
    <name type="scientific">Dyella choica</name>
    <dbReference type="NCBI Taxonomy" id="1927959"/>
    <lineage>
        <taxon>Bacteria</taxon>
        <taxon>Pseudomonadati</taxon>
        <taxon>Pseudomonadota</taxon>
        <taxon>Gammaproteobacteria</taxon>
        <taxon>Lysobacterales</taxon>
        <taxon>Rhodanobacteraceae</taxon>
        <taxon>Dyella</taxon>
    </lineage>
</organism>
<keyword evidence="2" id="KW-1185">Reference proteome</keyword>
<protein>
    <recommendedName>
        <fullName evidence="3">Lipoprotein</fullName>
    </recommendedName>
</protein>
<accession>A0A3S0RIJ0</accession>
<proteinExistence type="predicted"/>
<evidence type="ECO:0000313" key="2">
    <source>
        <dbReference type="Proteomes" id="UP000274358"/>
    </source>
</evidence>
<name>A0A3S0RIJ0_9GAMM</name>
<evidence type="ECO:0000313" key="1">
    <source>
        <dbReference type="EMBL" id="RUL72185.1"/>
    </source>
</evidence>
<dbReference type="Proteomes" id="UP000274358">
    <property type="component" value="Unassembled WGS sequence"/>
</dbReference>
<comment type="caution">
    <text evidence="1">The sequence shown here is derived from an EMBL/GenBank/DDBJ whole genome shotgun (WGS) entry which is preliminary data.</text>
</comment>
<dbReference type="PROSITE" id="PS51257">
    <property type="entry name" value="PROKAR_LIPOPROTEIN"/>
    <property type="match status" value="1"/>
</dbReference>
<dbReference type="AlphaFoldDB" id="A0A3S0RIJ0"/>
<evidence type="ECO:0008006" key="3">
    <source>
        <dbReference type="Google" id="ProtNLM"/>
    </source>
</evidence>
<gene>
    <name evidence="1" type="ORF">EKH80_17840</name>
</gene>
<sequence>MKHPFMAVLGTASVIALSTVLGGCSGKSGPAEASSTAHEQQSDQNKMRLVGEFKFVRHVSLASPPASTSKLARQIELTTEGKFSQLVTVSDQPDGGLSLSEVDPASTHIDATATEKGQLDLNDPGGNTLVKEHEESSFSGPITEFPSISIKRSLLGAGDEVSIRLEAVLGGKASTVSTTSQGMVMKSDEATQASLLDPEAGQSDKRKFALDFNLLPSLGPRPEIDPHADPSDAEKTVHNLEIQSAQRMYDGIKALPSAFNLGLVTSPQRDHWDYSGEISKPGSGADGSQWTETLHVTLKLEKP</sequence>
<reference evidence="1 2" key="1">
    <citation type="submission" date="2018-12" db="EMBL/GenBank/DDBJ databases">
        <title>Dyella dinghuensis sp. nov. DHOA06 and Dyella choica sp. nov. 4M-K27, isolated from forest soil.</title>
        <authorList>
            <person name="Qiu L.-H."/>
            <person name="Gao Z.-H."/>
        </authorList>
    </citation>
    <scope>NUCLEOTIDE SEQUENCE [LARGE SCALE GENOMIC DNA]</scope>
    <source>
        <strain evidence="1 2">4M-K27</strain>
    </source>
</reference>
<dbReference type="EMBL" id="RYYV01000016">
    <property type="protein sequence ID" value="RUL72185.1"/>
    <property type="molecule type" value="Genomic_DNA"/>
</dbReference>